<dbReference type="SMART" id="SM00054">
    <property type="entry name" value="EFh"/>
    <property type="match status" value="4"/>
</dbReference>
<keyword evidence="7" id="KW-1185">Reference proteome</keyword>
<dbReference type="GO" id="GO:0005509">
    <property type="term" value="F:calcium ion binding"/>
    <property type="evidence" value="ECO:0007669"/>
    <property type="project" value="InterPro"/>
</dbReference>
<organism evidence="6 7">
    <name type="scientific">Saponaria officinalis</name>
    <name type="common">Common soapwort</name>
    <name type="synonym">Lychnis saponaria</name>
    <dbReference type="NCBI Taxonomy" id="3572"/>
    <lineage>
        <taxon>Eukaryota</taxon>
        <taxon>Viridiplantae</taxon>
        <taxon>Streptophyta</taxon>
        <taxon>Embryophyta</taxon>
        <taxon>Tracheophyta</taxon>
        <taxon>Spermatophyta</taxon>
        <taxon>Magnoliopsida</taxon>
        <taxon>eudicotyledons</taxon>
        <taxon>Gunneridae</taxon>
        <taxon>Pentapetalae</taxon>
        <taxon>Caryophyllales</taxon>
        <taxon>Caryophyllaceae</taxon>
        <taxon>Caryophylleae</taxon>
        <taxon>Saponaria</taxon>
    </lineage>
</organism>
<dbReference type="AlphaFoldDB" id="A0AAW1N4Y5"/>
<dbReference type="InterPro" id="IPR002048">
    <property type="entry name" value="EF_hand_dom"/>
</dbReference>
<dbReference type="InterPro" id="IPR018247">
    <property type="entry name" value="EF_Hand_1_Ca_BS"/>
</dbReference>
<comment type="caution">
    <text evidence="6">The sequence shown here is derived from an EMBL/GenBank/DDBJ whole genome shotgun (WGS) entry which is preliminary data.</text>
</comment>
<feature type="domain" description="EF-hand" evidence="5">
    <location>
        <begin position="38"/>
        <end position="73"/>
    </location>
</feature>
<dbReference type="SUPFAM" id="SSF47473">
    <property type="entry name" value="EF-hand"/>
    <property type="match status" value="1"/>
</dbReference>
<dbReference type="GO" id="GO:0005737">
    <property type="term" value="C:cytoplasm"/>
    <property type="evidence" value="ECO:0007669"/>
    <property type="project" value="UniProtKB-ARBA"/>
</dbReference>
<accession>A0AAW1N4Y5</accession>
<feature type="domain" description="EF-hand" evidence="5">
    <location>
        <begin position="111"/>
        <end position="146"/>
    </location>
</feature>
<proteinExistence type="predicted"/>
<dbReference type="Pfam" id="PF13499">
    <property type="entry name" value="EF-hand_7"/>
    <property type="match status" value="2"/>
</dbReference>
<evidence type="ECO:0000256" key="3">
    <source>
        <dbReference type="ARBA" id="ARBA00022737"/>
    </source>
</evidence>
<evidence type="ECO:0000256" key="1">
    <source>
        <dbReference type="ARBA" id="ARBA00003291"/>
    </source>
</evidence>
<dbReference type="InterPro" id="IPR050145">
    <property type="entry name" value="Centrin_CML-like"/>
</dbReference>
<dbReference type="PROSITE" id="PS50222">
    <property type="entry name" value="EF_HAND_2"/>
    <property type="match status" value="4"/>
</dbReference>
<dbReference type="PROSITE" id="PS00018">
    <property type="entry name" value="EF_HAND_1"/>
    <property type="match status" value="4"/>
</dbReference>
<keyword evidence="4" id="KW-0106">Calcium</keyword>
<dbReference type="InterPro" id="IPR011992">
    <property type="entry name" value="EF-hand-dom_pair"/>
</dbReference>
<keyword evidence="3" id="KW-0677">Repeat</keyword>
<dbReference type="Gene3D" id="1.10.238.10">
    <property type="entry name" value="EF-hand"/>
    <property type="match status" value="2"/>
</dbReference>
<name>A0AAW1N4Y5_SAPOF</name>
<comment type="function">
    <text evidence="1">Potential calcium sensor.</text>
</comment>
<gene>
    <name evidence="6" type="ORF">RND81_01G005100</name>
</gene>
<dbReference type="PANTHER" id="PTHR23050">
    <property type="entry name" value="CALCIUM BINDING PROTEIN"/>
    <property type="match status" value="1"/>
</dbReference>
<evidence type="ECO:0000259" key="5">
    <source>
        <dbReference type="PROSITE" id="PS50222"/>
    </source>
</evidence>
<keyword evidence="2" id="KW-0479">Metal-binding</keyword>
<dbReference type="FunFam" id="1.10.238.10:FF:000089">
    <property type="entry name" value="calmodulin-like protein 3"/>
    <property type="match status" value="1"/>
</dbReference>
<dbReference type="EMBL" id="JBDFQZ010000001">
    <property type="protein sequence ID" value="KAK9755139.1"/>
    <property type="molecule type" value="Genomic_DNA"/>
</dbReference>
<dbReference type="Proteomes" id="UP001443914">
    <property type="component" value="Unassembled WGS sequence"/>
</dbReference>
<evidence type="ECO:0000313" key="7">
    <source>
        <dbReference type="Proteomes" id="UP001443914"/>
    </source>
</evidence>
<evidence type="ECO:0000256" key="2">
    <source>
        <dbReference type="ARBA" id="ARBA00022723"/>
    </source>
</evidence>
<evidence type="ECO:0000256" key="4">
    <source>
        <dbReference type="ARBA" id="ARBA00022837"/>
    </source>
</evidence>
<protein>
    <recommendedName>
        <fullName evidence="5">EF-hand domain-containing protein</fullName>
    </recommendedName>
</protein>
<feature type="domain" description="EF-hand" evidence="5">
    <location>
        <begin position="147"/>
        <end position="182"/>
    </location>
</feature>
<evidence type="ECO:0000313" key="6">
    <source>
        <dbReference type="EMBL" id="KAK9755139.1"/>
    </source>
</evidence>
<feature type="domain" description="EF-hand" evidence="5">
    <location>
        <begin position="75"/>
        <end position="110"/>
    </location>
</feature>
<dbReference type="PRINTS" id="PR00450">
    <property type="entry name" value="RECOVERIN"/>
</dbReference>
<reference evidence="6" key="1">
    <citation type="submission" date="2024-03" db="EMBL/GenBank/DDBJ databases">
        <title>WGS assembly of Saponaria officinalis var. Norfolk2.</title>
        <authorList>
            <person name="Jenkins J."/>
            <person name="Shu S."/>
            <person name="Grimwood J."/>
            <person name="Barry K."/>
            <person name="Goodstein D."/>
            <person name="Schmutz J."/>
            <person name="Leebens-Mack J."/>
            <person name="Osbourn A."/>
        </authorList>
    </citation>
    <scope>NUCLEOTIDE SEQUENCE [LARGE SCALE GENOMIC DNA]</scope>
    <source>
        <strain evidence="6">JIC</strain>
    </source>
</reference>
<sequence>MSSIRFLEMQYSLSKTYPKRLLSFSNKQYSEHLPVYEPSLEEMRQVFDKFDTDKDGKISKDEYKAIILAVGESISVVRDLNRIFQVADLNKDGFIDFNEFLSLHYHRGLGVRTMDIKNAFRAFDSDKDGKISAEEVLEMLARLGERYSLADCRRMVSAYDTDRDGFISMDEFLAMMTRTMRITVD</sequence>